<dbReference type="EMBL" id="JAGKQM010000012">
    <property type="protein sequence ID" value="KAH0896111.1"/>
    <property type="molecule type" value="Genomic_DNA"/>
</dbReference>
<evidence type="ECO:0000313" key="1">
    <source>
        <dbReference type="EMBL" id="KAH0896111.1"/>
    </source>
</evidence>
<proteinExistence type="predicted"/>
<accession>A0ABQ8AU86</accession>
<keyword evidence="2" id="KW-1185">Reference proteome</keyword>
<comment type="caution">
    <text evidence="1">The sequence shown here is derived from an EMBL/GenBank/DDBJ whole genome shotgun (WGS) entry which is preliminary data.</text>
</comment>
<gene>
    <name evidence="1" type="ORF">HID58_045679</name>
</gene>
<dbReference type="Proteomes" id="UP000824890">
    <property type="component" value="Unassembled WGS sequence"/>
</dbReference>
<sequence>MDRTLCCGEPEIRPWTHMMEVPQLHGFRSAANRLLEAYNMLLKLHTETAAAIDFPLSSSVLSSQLPQSEEKNRRFAAATTDKSTRIQWIRSLATRDTIVIPVLMIGFTWTLRTLMPPQSFRNLLAKKVSKEAEKLKSWLEKNEAKSAMWSKQVFTSDEVYAKVFTLQDKVHKD</sequence>
<organism evidence="1 2">
    <name type="scientific">Brassica napus</name>
    <name type="common">Rape</name>
    <dbReference type="NCBI Taxonomy" id="3708"/>
    <lineage>
        <taxon>Eukaryota</taxon>
        <taxon>Viridiplantae</taxon>
        <taxon>Streptophyta</taxon>
        <taxon>Embryophyta</taxon>
        <taxon>Tracheophyta</taxon>
        <taxon>Spermatophyta</taxon>
        <taxon>Magnoliopsida</taxon>
        <taxon>eudicotyledons</taxon>
        <taxon>Gunneridae</taxon>
        <taxon>Pentapetalae</taxon>
        <taxon>rosids</taxon>
        <taxon>malvids</taxon>
        <taxon>Brassicales</taxon>
        <taxon>Brassicaceae</taxon>
        <taxon>Brassiceae</taxon>
        <taxon>Brassica</taxon>
    </lineage>
</organism>
<reference evidence="1 2" key="1">
    <citation type="submission" date="2021-05" db="EMBL/GenBank/DDBJ databases">
        <title>Genome Assembly of Synthetic Allotetraploid Brassica napus Reveals Homoeologous Exchanges between Subgenomes.</title>
        <authorList>
            <person name="Davis J.T."/>
        </authorList>
    </citation>
    <scope>NUCLEOTIDE SEQUENCE [LARGE SCALE GENOMIC DNA]</scope>
    <source>
        <strain evidence="2">cv. Da-Ae</strain>
        <tissue evidence="1">Seedling</tissue>
    </source>
</reference>
<evidence type="ECO:0000313" key="2">
    <source>
        <dbReference type="Proteomes" id="UP000824890"/>
    </source>
</evidence>
<protein>
    <submittedName>
        <fullName evidence="1">Uncharacterized protein</fullName>
    </submittedName>
</protein>
<dbReference type="InterPro" id="IPR010604">
    <property type="entry name" value="Plant_AUG7"/>
</dbReference>
<dbReference type="Pfam" id="PF06694">
    <property type="entry name" value="Plant_NMP1"/>
    <property type="match status" value="1"/>
</dbReference>
<name>A0ABQ8AU86_BRANA</name>